<organism evidence="8 9">
    <name type="scientific">Flavihumibacter petaseus NBRC 106054</name>
    <dbReference type="NCBI Taxonomy" id="1220578"/>
    <lineage>
        <taxon>Bacteria</taxon>
        <taxon>Pseudomonadati</taxon>
        <taxon>Bacteroidota</taxon>
        <taxon>Chitinophagia</taxon>
        <taxon>Chitinophagales</taxon>
        <taxon>Chitinophagaceae</taxon>
        <taxon>Flavihumibacter</taxon>
    </lineage>
</organism>
<comment type="similarity">
    <text evidence="1 6">Belongs to the peptidase S8 family.</text>
</comment>
<dbReference type="PROSITE" id="PS00138">
    <property type="entry name" value="SUBTILASE_SER"/>
    <property type="match status" value="1"/>
</dbReference>
<feature type="active site" description="Charge relay system" evidence="5 6">
    <location>
        <position position="160"/>
    </location>
</feature>
<dbReference type="InterPro" id="IPR015500">
    <property type="entry name" value="Peptidase_S8_subtilisin-rel"/>
</dbReference>
<name>A0A0E9N0T0_9BACT</name>
<gene>
    <name evidence="8" type="ORF">FPE01S_02_05440</name>
</gene>
<dbReference type="Gene3D" id="3.40.50.200">
    <property type="entry name" value="Peptidase S8/S53 domain"/>
    <property type="match status" value="1"/>
</dbReference>
<dbReference type="SUPFAM" id="SSF52743">
    <property type="entry name" value="Subtilisin-like"/>
    <property type="match status" value="1"/>
</dbReference>
<evidence type="ECO:0000256" key="6">
    <source>
        <dbReference type="PROSITE-ProRule" id="PRU01240"/>
    </source>
</evidence>
<comment type="caution">
    <text evidence="8">The sequence shown here is derived from an EMBL/GenBank/DDBJ whole genome shotgun (WGS) entry which is preliminary data.</text>
</comment>
<dbReference type="OrthoDB" id="9813435at2"/>
<dbReference type="PRINTS" id="PR00723">
    <property type="entry name" value="SUBTILISIN"/>
</dbReference>
<dbReference type="PROSITE" id="PS00137">
    <property type="entry name" value="SUBTILASE_HIS"/>
    <property type="match status" value="1"/>
</dbReference>
<dbReference type="InterPro" id="IPR051048">
    <property type="entry name" value="Peptidase_S8/S53_subtilisin"/>
</dbReference>
<dbReference type="GO" id="GO:0004252">
    <property type="term" value="F:serine-type endopeptidase activity"/>
    <property type="evidence" value="ECO:0007669"/>
    <property type="project" value="UniProtKB-UniRule"/>
</dbReference>
<dbReference type="InterPro" id="IPR023828">
    <property type="entry name" value="Peptidase_S8_Ser-AS"/>
</dbReference>
<reference evidence="8 9" key="1">
    <citation type="submission" date="2015-04" db="EMBL/GenBank/DDBJ databases">
        <title>Whole genome shotgun sequence of Flavihumibacter petaseus NBRC 106054.</title>
        <authorList>
            <person name="Miyazawa S."/>
            <person name="Hosoyama A."/>
            <person name="Hashimoto M."/>
            <person name="Noguchi M."/>
            <person name="Tsuchikane K."/>
            <person name="Ohji S."/>
            <person name="Yamazoe A."/>
            <person name="Ichikawa N."/>
            <person name="Kimura A."/>
            <person name="Fujita N."/>
        </authorList>
    </citation>
    <scope>NUCLEOTIDE SEQUENCE [LARGE SCALE GENOMIC DNA]</scope>
    <source>
        <strain evidence="8 9">NBRC 106054</strain>
    </source>
</reference>
<feature type="domain" description="Peptidase S8/S53" evidence="7">
    <location>
        <begin position="151"/>
        <end position="403"/>
    </location>
</feature>
<evidence type="ECO:0000259" key="7">
    <source>
        <dbReference type="Pfam" id="PF00082"/>
    </source>
</evidence>
<evidence type="ECO:0000313" key="9">
    <source>
        <dbReference type="Proteomes" id="UP000033121"/>
    </source>
</evidence>
<dbReference type="EMBL" id="BBWV01000002">
    <property type="protein sequence ID" value="GAO43439.1"/>
    <property type="molecule type" value="Genomic_DNA"/>
</dbReference>
<dbReference type="PANTHER" id="PTHR43399:SF4">
    <property type="entry name" value="CELL WALL-ASSOCIATED PROTEASE"/>
    <property type="match status" value="1"/>
</dbReference>
<keyword evidence="2 6" id="KW-0645">Protease</keyword>
<keyword evidence="9" id="KW-1185">Reference proteome</keyword>
<keyword evidence="3 6" id="KW-0378">Hydrolase</keyword>
<evidence type="ECO:0000256" key="5">
    <source>
        <dbReference type="PIRSR" id="PIRSR615500-1"/>
    </source>
</evidence>
<dbReference type="GO" id="GO:0006508">
    <property type="term" value="P:proteolysis"/>
    <property type="evidence" value="ECO:0007669"/>
    <property type="project" value="UniProtKB-KW"/>
</dbReference>
<proteinExistence type="inferred from homology"/>
<dbReference type="RefSeq" id="WP_052955746.1">
    <property type="nucleotide sequence ID" value="NZ_BBWV01000002.1"/>
</dbReference>
<evidence type="ECO:0000256" key="2">
    <source>
        <dbReference type="ARBA" id="ARBA00022670"/>
    </source>
</evidence>
<feature type="active site" description="Charge relay system" evidence="5 6">
    <location>
        <position position="363"/>
    </location>
</feature>
<dbReference type="Proteomes" id="UP000033121">
    <property type="component" value="Unassembled WGS sequence"/>
</dbReference>
<dbReference type="Pfam" id="PF00082">
    <property type="entry name" value="Peptidase_S8"/>
    <property type="match status" value="1"/>
</dbReference>
<keyword evidence="4 6" id="KW-0720">Serine protease</keyword>
<accession>A0A0E9N0T0</accession>
<dbReference type="PANTHER" id="PTHR43399">
    <property type="entry name" value="SUBTILISIN-RELATED"/>
    <property type="match status" value="1"/>
</dbReference>
<dbReference type="AlphaFoldDB" id="A0A0E9N0T0"/>
<dbReference type="STRING" id="1220578.FPE01S_02_05440"/>
<dbReference type="PROSITE" id="PS51892">
    <property type="entry name" value="SUBTILASE"/>
    <property type="match status" value="1"/>
</dbReference>
<evidence type="ECO:0000256" key="4">
    <source>
        <dbReference type="ARBA" id="ARBA00022825"/>
    </source>
</evidence>
<protein>
    <submittedName>
        <fullName evidence="8">Peptidase S8 family protein</fullName>
    </submittedName>
</protein>
<dbReference type="InterPro" id="IPR036852">
    <property type="entry name" value="Peptidase_S8/S53_dom_sf"/>
</dbReference>
<evidence type="ECO:0000313" key="8">
    <source>
        <dbReference type="EMBL" id="GAO43439.1"/>
    </source>
</evidence>
<evidence type="ECO:0000256" key="3">
    <source>
        <dbReference type="ARBA" id="ARBA00022801"/>
    </source>
</evidence>
<sequence length="415" mass="44452">MSRSYVTIPAITLRDDERKPRYTGRKLVLINRASNSSQVISHARKHSLRLAAVSDFSKAKTGDYLNEAFRQADGIYFDRLKVAVINESAEPLLKPALSSGKQKQPHFLFTEQERYVYAIASRRRASADYTDNAAASWGIHAMNILGSPLKGKNIPVAVLDTGADTTHPDLHPRIRRKKTFVSGQQVTDLNGHGSHCAGLAAGNQHATRGFRYGVAPLASLLIGKVLNNQGEGTDANILAGIEWALDNKCRVVSLSLGSETYEGETWSRIYESVAAECLKQNCLIIAAAGNESARAEKLISPVAHPANCPSIMAVGALTANLGIAEFSCGGINPDGGQIDIAAPGVNIWSAWKNKGYRRESGTSAATPMVAGLAALLLEAEPTLTAPALWMKLVQTAKRLNLPATDVGAGLAFIRS</sequence>
<evidence type="ECO:0000256" key="1">
    <source>
        <dbReference type="ARBA" id="ARBA00011073"/>
    </source>
</evidence>
<dbReference type="InterPro" id="IPR022398">
    <property type="entry name" value="Peptidase_S8_His-AS"/>
</dbReference>
<dbReference type="InterPro" id="IPR000209">
    <property type="entry name" value="Peptidase_S8/S53_dom"/>
</dbReference>
<feature type="active site" description="Charge relay system" evidence="5 6">
    <location>
        <position position="192"/>
    </location>
</feature>